<keyword evidence="3" id="KW-1185">Reference proteome</keyword>
<protein>
    <submittedName>
        <fullName evidence="2">Uncharacterized protein</fullName>
    </submittedName>
</protein>
<evidence type="ECO:0000313" key="2">
    <source>
        <dbReference type="EMBL" id="MBL4935923.1"/>
    </source>
</evidence>
<feature type="region of interest" description="Disordered" evidence="1">
    <location>
        <begin position="93"/>
        <end position="127"/>
    </location>
</feature>
<organism evidence="2 3">
    <name type="scientific">Clostridium rhizosphaerae</name>
    <dbReference type="NCBI Taxonomy" id="2803861"/>
    <lineage>
        <taxon>Bacteria</taxon>
        <taxon>Bacillati</taxon>
        <taxon>Bacillota</taxon>
        <taxon>Clostridia</taxon>
        <taxon>Eubacteriales</taxon>
        <taxon>Clostridiaceae</taxon>
        <taxon>Clostridium</taxon>
    </lineage>
</organism>
<proteinExistence type="predicted"/>
<evidence type="ECO:0000313" key="3">
    <source>
        <dbReference type="Proteomes" id="UP000632377"/>
    </source>
</evidence>
<sequence length="127" mass="14270">MNNNYKKIFDTISQLGQLSNLSQFVNVEEFPLNKETDKFESNKNIPEESKYIYISKDDLVKLFPQLQGKLDVTNILSGLLGKLPVLKDIMPTTESASKAPKEDTTSPKESPDASQTVTLESENTKEE</sequence>
<gene>
    <name evidence="2" type="ORF">JK636_09135</name>
</gene>
<dbReference type="EMBL" id="JAESWC010000002">
    <property type="protein sequence ID" value="MBL4935923.1"/>
    <property type="molecule type" value="Genomic_DNA"/>
</dbReference>
<feature type="compositionally biased region" description="Polar residues" evidence="1">
    <location>
        <begin position="112"/>
        <end position="121"/>
    </location>
</feature>
<reference evidence="2 3" key="1">
    <citation type="submission" date="2021-01" db="EMBL/GenBank/DDBJ databases">
        <title>Genome public.</title>
        <authorList>
            <person name="Liu C."/>
            <person name="Sun Q."/>
        </authorList>
    </citation>
    <scope>NUCLEOTIDE SEQUENCE [LARGE SCALE GENOMIC DNA]</scope>
    <source>
        <strain evidence="2 3">YIM B02515</strain>
    </source>
</reference>
<comment type="caution">
    <text evidence="2">The sequence shown here is derived from an EMBL/GenBank/DDBJ whole genome shotgun (WGS) entry which is preliminary data.</text>
</comment>
<evidence type="ECO:0000256" key="1">
    <source>
        <dbReference type="SAM" id="MobiDB-lite"/>
    </source>
</evidence>
<accession>A0ABS1T9A5</accession>
<feature type="compositionally biased region" description="Basic and acidic residues" evidence="1">
    <location>
        <begin position="99"/>
        <end position="111"/>
    </location>
</feature>
<dbReference type="RefSeq" id="WP_202748507.1">
    <property type="nucleotide sequence ID" value="NZ_JAESWC010000002.1"/>
</dbReference>
<name>A0ABS1T9A5_9CLOT</name>
<dbReference type="Proteomes" id="UP000632377">
    <property type="component" value="Unassembled WGS sequence"/>
</dbReference>